<dbReference type="InterPro" id="IPR023346">
    <property type="entry name" value="Lysozyme-like_dom_sf"/>
</dbReference>
<proteinExistence type="predicted"/>
<dbReference type="Gene3D" id="1.20.141.10">
    <property type="entry name" value="Chitosanase, subunit A, domain 1"/>
    <property type="match status" value="1"/>
</dbReference>
<evidence type="ECO:0000313" key="4">
    <source>
        <dbReference type="Proteomes" id="UP000825388"/>
    </source>
</evidence>
<sequence>MSQATTTPPDADFTALIERVLSHEGGYVNDPQDPGGETQWGISKRSYPQLNIRTLTRADAIAIYRRDFWARVQGDKLPDEFAFQVLDAAVNHGIGNAVRWMQRAAGVADDGVIGPVTLAAIAIAQPADLVLVFNAIRLEFYARLETFSRFGRGWTTRVAGNLRYAAKDNG</sequence>
<dbReference type="InterPro" id="IPR008565">
    <property type="entry name" value="TtsA-like_GH18_dom"/>
</dbReference>
<feature type="domain" description="Peptidoglycan binding" evidence="2">
    <location>
        <begin position="96"/>
        <end position="157"/>
    </location>
</feature>
<feature type="domain" description="TtsA-like Glycoside hydrolase family 108" evidence="1">
    <location>
        <begin position="18"/>
        <end position="93"/>
    </location>
</feature>
<accession>A0AAW4RFJ9</accession>
<gene>
    <name evidence="3" type="ORF">Xseb_04295</name>
</gene>
<dbReference type="Proteomes" id="UP000825388">
    <property type="component" value="Unassembled WGS sequence"/>
</dbReference>
<evidence type="ECO:0000259" key="1">
    <source>
        <dbReference type="Pfam" id="PF05838"/>
    </source>
</evidence>
<evidence type="ECO:0000259" key="2">
    <source>
        <dbReference type="Pfam" id="PF09374"/>
    </source>
</evidence>
<dbReference type="Pfam" id="PF05838">
    <property type="entry name" value="Glyco_hydro_108"/>
    <property type="match status" value="1"/>
</dbReference>
<dbReference type="SUPFAM" id="SSF53955">
    <property type="entry name" value="Lysozyme-like"/>
    <property type="match status" value="1"/>
</dbReference>
<evidence type="ECO:0008006" key="5">
    <source>
        <dbReference type="Google" id="ProtNLM"/>
    </source>
</evidence>
<organism evidence="3 4">
    <name type="scientific">Xanthomonas citri pv. sesbaniae</name>
    <dbReference type="NCBI Taxonomy" id="473425"/>
    <lineage>
        <taxon>Bacteria</taxon>
        <taxon>Pseudomonadati</taxon>
        <taxon>Pseudomonadota</taxon>
        <taxon>Gammaproteobacteria</taxon>
        <taxon>Lysobacterales</taxon>
        <taxon>Lysobacteraceae</taxon>
        <taxon>Xanthomonas</taxon>
    </lineage>
</organism>
<dbReference type="InterPro" id="IPR018537">
    <property type="entry name" value="Peptidoglycan-bd_3"/>
</dbReference>
<dbReference type="EMBL" id="LOKL01000002">
    <property type="protein sequence ID" value="MBZ3922909.1"/>
    <property type="molecule type" value="Genomic_DNA"/>
</dbReference>
<name>A0AAW4RFJ9_XANCI</name>
<comment type="caution">
    <text evidence="3">The sequence shown here is derived from an EMBL/GenBank/DDBJ whole genome shotgun (WGS) entry which is preliminary data.</text>
</comment>
<dbReference type="AlphaFoldDB" id="A0AAW4RFJ9"/>
<protein>
    <recommendedName>
        <fullName evidence="5">Peptidoglycan domain protein</fullName>
    </recommendedName>
</protein>
<evidence type="ECO:0000313" key="3">
    <source>
        <dbReference type="EMBL" id="MBZ3922909.1"/>
    </source>
</evidence>
<reference evidence="3" key="1">
    <citation type="submission" date="2015-12" db="EMBL/GenBank/DDBJ databases">
        <authorList>
            <person name="Bansal K."/>
            <person name="Midha S."/>
            <person name="Patil P.B."/>
        </authorList>
    </citation>
    <scope>NUCLEOTIDE SEQUENCE</scope>
    <source>
        <strain evidence="3">LMG867</strain>
    </source>
</reference>
<dbReference type="RefSeq" id="WP_089112197.1">
    <property type="nucleotide sequence ID" value="NZ_LOKL01000002.1"/>
</dbReference>
<dbReference type="Pfam" id="PF09374">
    <property type="entry name" value="PG_binding_3"/>
    <property type="match status" value="1"/>
</dbReference>
<dbReference type="CDD" id="cd13926">
    <property type="entry name" value="N-acetylmuramidase_GH108"/>
    <property type="match status" value="1"/>
</dbReference>